<organism evidence="1 2">
    <name type="scientific">Anaerosporobacter mobilis DSM 15930</name>
    <dbReference type="NCBI Taxonomy" id="1120996"/>
    <lineage>
        <taxon>Bacteria</taxon>
        <taxon>Bacillati</taxon>
        <taxon>Bacillota</taxon>
        <taxon>Clostridia</taxon>
        <taxon>Lachnospirales</taxon>
        <taxon>Lachnospiraceae</taxon>
        <taxon>Anaerosporobacter</taxon>
    </lineage>
</organism>
<reference evidence="1 2" key="1">
    <citation type="submission" date="2016-11" db="EMBL/GenBank/DDBJ databases">
        <authorList>
            <person name="Jaros S."/>
            <person name="Januszkiewicz K."/>
            <person name="Wedrychowicz H."/>
        </authorList>
    </citation>
    <scope>NUCLEOTIDE SEQUENCE [LARGE SCALE GENOMIC DNA]</scope>
    <source>
        <strain evidence="1 2">DSM 15930</strain>
    </source>
</reference>
<protein>
    <submittedName>
        <fullName evidence="1">Phage protein, HK97 gp10 family</fullName>
    </submittedName>
</protein>
<dbReference type="InterPro" id="IPR010064">
    <property type="entry name" value="HK97-gp10_tail"/>
</dbReference>
<evidence type="ECO:0000313" key="1">
    <source>
        <dbReference type="EMBL" id="SHN04206.1"/>
    </source>
</evidence>
<accession>A0A1M7NK38</accession>
<gene>
    <name evidence="1" type="ORF">SAMN02746066_04566</name>
</gene>
<dbReference type="RefSeq" id="WP_073291819.1">
    <property type="nucleotide sequence ID" value="NZ_FRCP01000031.1"/>
</dbReference>
<dbReference type="OrthoDB" id="1954317at2"/>
<sequence length="142" mass="16141">MKINLDDANLSADINDMLKAMKNMCEKEERSFLKSVGEIISRAVRKNMTWRSGIKKADYTHMQDDIQAVVKKDKNGRLYVRVQGGKKTGHKWRFLNDGAINKEGTVLVQATHFVEKSINDSQSEVDSEADKLIERIVKTDGK</sequence>
<evidence type="ECO:0000313" key="2">
    <source>
        <dbReference type="Proteomes" id="UP000184038"/>
    </source>
</evidence>
<dbReference type="EMBL" id="FRCP01000031">
    <property type="protein sequence ID" value="SHN04206.1"/>
    <property type="molecule type" value="Genomic_DNA"/>
</dbReference>
<dbReference type="Proteomes" id="UP000184038">
    <property type="component" value="Unassembled WGS sequence"/>
</dbReference>
<keyword evidence="2" id="KW-1185">Reference proteome</keyword>
<proteinExistence type="predicted"/>
<dbReference type="AlphaFoldDB" id="A0A1M7NK38"/>
<name>A0A1M7NK38_9FIRM</name>
<dbReference type="STRING" id="1120996.SAMN02746066_04566"/>
<dbReference type="NCBIfam" id="TIGR01725">
    <property type="entry name" value="phge_HK97_gp10"/>
    <property type="match status" value="1"/>
</dbReference>
<dbReference type="Pfam" id="PF04883">
    <property type="entry name" value="HK97-gp10_like"/>
    <property type="match status" value="1"/>
</dbReference>